<dbReference type="AlphaFoldDB" id="A0A9W8WVA0"/>
<feature type="region of interest" description="Disordered" evidence="1">
    <location>
        <begin position="742"/>
        <end position="772"/>
    </location>
</feature>
<feature type="region of interest" description="Disordered" evidence="1">
    <location>
        <begin position="1046"/>
        <end position="1084"/>
    </location>
</feature>
<feature type="region of interest" description="Disordered" evidence="1">
    <location>
        <begin position="1"/>
        <end position="28"/>
    </location>
</feature>
<proteinExistence type="predicted"/>
<keyword evidence="3" id="KW-1185">Reference proteome</keyword>
<reference evidence="2" key="1">
    <citation type="submission" date="2022-10" db="EMBL/GenBank/DDBJ databases">
        <title>Tapping the CABI collections for fungal endophytes: first genome assemblies for Collariella, Neodidymelliopsis, Ascochyta clinopodiicola, Didymella pomorum, Didymosphaeria variabile, Neocosmospora piperis and Neocucurbitaria cava.</title>
        <authorList>
            <person name="Hill R."/>
        </authorList>
    </citation>
    <scope>NUCLEOTIDE SEQUENCE</scope>
    <source>
        <strain evidence="2">IMI 360193</strain>
    </source>
</reference>
<dbReference type="Proteomes" id="UP001140562">
    <property type="component" value="Unassembled WGS sequence"/>
</dbReference>
<name>A0A9W8WVA0_9PLEO</name>
<organism evidence="2 3">
    <name type="scientific">Didymella glomerata</name>
    <dbReference type="NCBI Taxonomy" id="749621"/>
    <lineage>
        <taxon>Eukaryota</taxon>
        <taxon>Fungi</taxon>
        <taxon>Dikarya</taxon>
        <taxon>Ascomycota</taxon>
        <taxon>Pezizomycotina</taxon>
        <taxon>Dothideomycetes</taxon>
        <taxon>Pleosporomycetidae</taxon>
        <taxon>Pleosporales</taxon>
        <taxon>Pleosporineae</taxon>
        <taxon>Didymellaceae</taxon>
        <taxon>Didymella</taxon>
    </lineage>
</organism>
<evidence type="ECO:0000313" key="2">
    <source>
        <dbReference type="EMBL" id="KAJ4333564.1"/>
    </source>
</evidence>
<accession>A0A9W8WVA0</accession>
<comment type="caution">
    <text evidence="2">The sequence shown here is derived from an EMBL/GenBank/DDBJ whole genome shotgun (WGS) entry which is preliminary data.</text>
</comment>
<protein>
    <submittedName>
        <fullName evidence="2">Uncharacterized protein</fullName>
    </submittedName>
</protein>
<feature type="compositionally biased region" description="Polar residues" evidence="1">
    <location>
        <begin position="1066"/>
        <end position="1078"/>
    </location>
</feature>
<evidence type="ECO:0000313" key="3">
    <source>
        <dbReference type="Proteomes" id="UP001140562"/>
    </source>
</evidence>
<dbReference type="OrthoDB" id="3797628at2759"/>
<feature type="compositionally biased region" description="Polar residues" evidence="1">
    <location>
        <begin position="7"/>
        <end position="23"/>
    </location>
</feature>
<dbReference type="EMBL" id="JAPEUV010000092">
    <property type="protein sequence ID" value="KAJ4333564.1"/>
    <property type="molecule type" value="Genomic_DNA"/>
</dbReference>
<gene>
    <name evidence="2" type="ORF">N0V87_007501</name>
</gene>
<sequence>MADGDVTNLQAVSHPPANQQPENNDFHRPVKRLGHTARATAQGLHAITYLQRSPSVITELVPEIYALAAILSELKDDLLLESVLKATDETPMWTSEHHKNLKGSIEECDDILRAISRAVRIADEGFRIVASSKNANDYIEHFKLNDGPQALETVVRCSHLVSKTKVIVRHTALSQTKDLNDDEILELLRLTQALQHPDLHAIWTRKNEPFTSRQMQRFIFPSSLTPATRIEPSKDDTASISTSPYHPSDPNVKPVLTPDCVLTCPPGNTKPGDVSFGEPSAIKPTPSSSLFANVTSTSGFANYSQPKSNLFGPRPSHLEAYIIRPTVQTTGSTSLLSYGDEPLRLHEAAMQAQLRNLRPDYSVMDELLNLHPQQLVLMQRRAAHRHGDIVSIQHGRPVNVETITGCMQVKPAIYIISTTTGLPLEGFGLSHPTVFANHTLSAGESLFGGALIDQSAPEPAPAPTSLFQNIATATSDPAPAPATQSIFGNLAPRTNHSISAPAPANASPATGLFGSDSVRGPLMHIYNDFPGGAGSKCHYASPEAYSRHLEEKGEVCTHVEPTESKDDFQHFQTITANKERSGKDESLEEIRLADYKAGRRYGGTGRGLFGGLSGSFGRAFPPPTAVGTSEGKWYPKPLNGDDITFPPYRGRAGVFAGFTVDNSGEAPAFTKSSVWGATIGATAAFKPGPRPGSSNDNPFGNQTQSLLDTHLTSNPYADDNCIAEHQHGLFCRVPSENTVNIGTASASPFEKPPISSTQKNKKQPALDGLNGDPYLRFGPAVGTSDPSDQSKWTMHSQGFCKFEHQHGKLCRVSPEEVAKIQRAPALTFGKPAVSSGFGQFTGSPPEGPFAAIKSPPFAAVPQQNPAFREPSMFPLDAVPSAPTQPDGGGLFGGGLFSGGTMWSSSGFGASVLSRPNALQDYQRSLREHEERKKEGMRAETIARRGPHDDTALAELIGSAKSAPIDDAISALLSDDKSEKEKEAWYKAGLATLRDSKIIDAIGAAEAASSSKGRKEGVVADTATTSERYDEVGIATSFADVDVAKNAEGASATAQSPPKEERVLPMPTSSRYRAPTISSDNEEDW</sequence>
<feature type="region of interest" description="Disordered" evidence="1">
    <location>
        <begin position="230"/>
        <end position="252"/>
    </location>
</feature>
<evidence type="ECO:0000256" key="1">
    <source>
        <dbReference type="SAM" id="MobiDB-lite"/>
    </source>
</evidence>